<dbReference type="PANTHER" id="PTHR37461:SF1">
    <property type="entry name" value="ANTI-SIGMA-K FACTOR RSKA"/>
    <property type="match status" value="1"/>
</dbReference>
<dbReference type="Proteomes" id="UP000523795">
    <property type="component" value="Unassembled WGS sequence"/>
</dbReference>
<evidence type="ECO:0000256" key="8">
    <source>
        <dbReference type="ARBA" id="ARBA00023163"/>
    </source>
</evidence>
<keyword evidence="6" id="KW-0805">Transcription regulation</keyword>
<evidence type="ECO:0000256" key="10">
    <source>
        <dbReference type="ARBA" id="ARBA00030803"/>
    </source>
</evidence>
<keyword evidence="8" id="KW-0804">Transcription</keyword>
<evidence type="ECO:0000256" key="2">
    <source>
        <dbReference type="ARBA" id="ARBA00004236"/>
    </source>
</evidence>
<feature type="domain" description="Anti-sigma K factor RskA C-terminal" evidence="12">
    <location>
        <begin position="108"/>
        <end position="256"/>
    </location>
</feature>
<evidence type="ECO:0000256" key="5">
    <source>
        <dbReference type="ARBA" id="ARBA00022989"/>
    </source>
</evidence>
<dbReference type="InterPro" id="IPR051474">
    <property type="entry name" value="Anti-sigma-K/W_factor"/>
</dbReference>
<feature type="transmembrane region" description="Helical" evidence="11">
    <location>
        <begin position="108"/>
        <end position="131"/>
    </location>
</feature>
<keyword evidence="4 11" id="KW-0812">Transmembrane</keyword>
<evidence type="ECO:0000256" key="4">
    <source>
        <dbReference type="ARBA" id="ARBA00022692"/>
    </source>
</evidence>
<evidence type="ECO:0000259" key="12">
    <source>
        <dbReference type="Pfam" id="PF10099"/>
    </source>
</evidence>
<evidence type="ECO:0000256" key="7">
    <source>
        <dbReference type="ARBA" id="ARBA00023136"/>
    </source>
</evidence>
<accession>A0ABX1JNI4</accession>
<dbReference type="Pfam" id="PF10099">
    <property type="entry name" value="RskA_C"/>
    <property type="match status" value="1"/>
</dbReference>
<evidence type="ECO:0000256" key="11">
    <source>
        <dbReference type="SAM" id="Phobius"/>
    </source>
</evidence>
<dbReference type="PANTHER" id="PTHR37461">
    <property type="entry name" value="ANTI-SIGMA-K FACTOR RSKA"/>
    <property type="match status" value="1"/>
</dbReference>
<name>A0ABX1JNI4_9MICC</name>
<sequence length="261" mass="27202">MDEQLHLLTGAYALNALDEQERTAFERHALAAGETREEVRGLSETAALLAYGTPAVAPPPELKSKVMASIRNTRQLPPEAVVTDLAARRGSAGRDRTAGRGSTAAARWLGAAAAVLLVATAAVGGWAAGLANEQQQTEQRLEALAAEHTQVMSVLMAPDSKVIPAQMEDGAVVTVALSLKADRAAVITHDLPELEEDKAYELWLISDDGAKPAGMVSRDAAGAASMNMLEGVSGATHLGITVEPAGGSPQPTTEPIMVQKL</sequence>
<dbReference type="InterPro" id="IPR041916">
    <property type="entry name" value="Anti_sigma_zinc_sf"/>
</dbReference>
<evidence type="ECO:0000256" key="6">
    <source>
        <dbReference type="ARBA" id="ARBA00023015"/>
    </source>
</evidence>
<evidence type="ECO:0000256" key="9">
    <source>
        <dbReference type="ARBA" id="ARBA00029829"/>
    </source>
</evidence>
<evidence type="ECO:0000313" key="14">
    <source>
        <dbReference type="Proteomes" id="UP000523795"/>
    </source>
</evidence>
<dbReference type="EMBL" id="JAAZSR010000078">
    <property type="protein sequence ID" value="NKX50301.1"/>
    <property type="molecule type" value="Genomic_DNA"/>
</dbReference>
<protein>
    <recommendedName>
        <fullName evidence="10">Regulator of SigK</fullName>
    </recommendedName>
    <alternativeName>
        <fullName evidence="9">Sigma-K anti-sigma factor RskA</fullName>
    </alternativeName>
</protein>
<evidence type="ECO:0000256" key="3">
    <source>
        <dbReference type="ARBA" id="ARBA00022475"/>
    </source>
</evidence>
<comment type="subcellular location">
    <subcellularLocation>
        <location evidence="2">Cell membrane</location>
    </subcellularLocation>
    <subcellularLocation>
        <location evidence="1">Membrane</location>
        <topology evidence="1">Single-pass membrane protein</topology>
    </subcellularLocation>
</comment>
<evidence type="ECO:0000313" key="13">
    <source>
        <dbReference type="EMBL" id="NKX50301.1"/>
    </source>
</evidence>
<reference evidence="13 14" key="1">
    <citation type="submission" date="2020-04" db="EMBL/GenBank/DDBJ databases">
        <authorList>
            <person name="Liu S."/>
        </authorList>
    </citation>
    <scope>NUCLEOTIDE SEQUENCE [LARGE SCALE GENOMIC DNA]</scope>
    <source>
        <strain evidence="13 14">CGMCC 1.15091</strain>
    </source>
</reference>
<dbReference type="InterPro" id="IPR018764">
    <property type="entry name" value="RskA_C"/>
</dbReference>
<gene>
    <name evidence="13" type="ORF">HER39_06900</name>
</gene>
<keyword evidence="7 11" id="KW-0472">Membrane</keyword>
<evidence type="ECO:0000256" key="1">
    <source>
        <dbReference type="ARBA" id="ARBA00004167"/>
    </source>
</evidence>
<keyword evidence="5 11" id="KW-1133">Transmembrane helix</keyword>
<keyword evidence="3" id="KW-1003">Cell membrane</keyword>
<comment type="caution">
    <text evidence="13">The sequence shown here is derived from an EMBL/GenBank/DDBJ whole genome shotgun (WGS) entry which is preliminary data.</text>
</comment>
<proteinExistence type="predicted"/>
<organism evidence="13 14">
    <name type="scientific">Arthrobacter deserti</name>
    <dbReference type="NCBI Taxonomy" id="1742687"/>
    <lineage>
        <taxon>Bacteria</taxon>
        <taxon>Bacillati</taxon>
        <taxon>Actinomycetota</taxon>
        <taxon>Actinomycetes</taxon>
        <taxon>Micrococcales</taxon>
        <taxon>Micrococcaceae</taxon>
        <taxon>Arthrobacter</taxon>
    </lineage>
</organism>
<keyword evidence="14" id="KW-1185">Reference proteome</keyword>
<dbReference type="Gene3D" id="1.10.10.1320">
    <property type="entry name" value="Anti-sigma factor, zinc-finger domain"/>
    <property type="match status" value="1"/>
</dbReference>